<keyword evidence="1" id="KW-0472">Membrane</keyword>
<keyword evidence="1" id="KW-0812">Transmembrane</keyword>
<protein>
    <recommendedName>
        <fullName evidence="2">Sphingolipid delta4-desaturase N-terminal domain-containing protein</fullName>
    </recommendedName>
</protein>
<feature type="transmembrane region" description="Helical" evidence="1">
    <location>
        <begin position="100"/>
        <end position="117"/>
    </location>
</feature>
<feature type="transmembrane region" description="Helical" evidence="1">
    <location>
        <begin position="129"/>
        <end position="150"/>
    </location>
</feature>
<organism evidence="3 4">
    <name type="scientific">Smittium simulii</name>
    <dbReference type="NCBI Taxonomy" id="133385"/>
    <lineage>
        <taxon>Eukaryota</taxon>
        <taxon>Fungi</taxon>
        <taxon>Fungi incertae sedis</taxon>
        <taxon>Zoopagomycota</taxon>
        <taxon>Kickxellomycotina</taxon>
        <taxon>Harpellomycetes</taxon>
        <taxon>Harpellales</taxon>
        <taxon>Legeriomycetaceae</taxon>
        <taxon>Smittium</taxon>
    </lineage>
</organism>
<evidence type="ECO:0000313" key="4">
    <source>
        <dbReference type="Proteomes" id="UP000245383"/>
    </source>
</evidence>
<dbReference type="InterPro" id="IPR013866">
    <property type="entry name" value="Sphingolipid_d4-desaturase_N"/>
</dbReference>
<dbReference type="PANTHER" id="PTHR12879">
    <property type="entry name" value="SPHINGOLIPID DELTA 4 DESATURASE/C-4 HYDROXYLASE PROTEIN DES2"/>
    <property type="match status" value="1"/>
</dbReference>
<keyword evidence="1" id="KW-1133">Transmembrane helix</keyword>
<dbReference type="Pfam" id="PF00487">
    <property type="entry name" value="FA_desaturase"/>
    <property type="match status" value="1"/>
</dbReference>
<dbReference type="GO" id="GO:0042284">
    <property type="term" value="F:sphingolipid delta-4 desaturase activity"/>
    <property type="evidence" value="ECO:0007669"/>
    <property type="project" value="TreeGrafter"/>
</dbReference>
<feature type="transmembrane region" description="Helical" evidence="1">
    <location>
        <begin position="218"/>
        <end position="238"/>
    </location>
</feature>
<dbReference type="Pfam" id="PF08557">
    <property type="entry name" value="Lipid_DES"/>
    <property type="match status" value="1"/>
</dbReference>
<feature type="domain" description="Sphingolipid delta4-desaturase N-terminal" evidence="2">
    <location>
        <begin position="63"/>
        <end position="101"/>
    </location>
</feature>
<name>A0A2T9YH83_9FUNG</name>
<dbReference type="OrthoDB" id="200948at2759"/>
<evidence type="ECO:0000259" key="2">
    <source>
        <dbReference type="SMART" id="SM01269"/>
    </source>
</evidence>
<dbReference type="AlphaFoldDB" id="A0A2T9YH83"/>
<feature type="transmembrane region" description="Helical" evidence="1">
    <location>
        <begin position="250"/>
        <end position="269"/>
    </location>
</feature>
<dbReference type="EMBL" id="MBFR01000189">
    <property type="protein sequence ID" value="PVU91680.1"/>
    <property type="molecule type" value="Genomic_DNA"/>
</dbReference>
<keyword evidence="4" id="KW-1185">Reference proteome</keyword>
<dbReference type="PANTHER" id="PTHR12879:SF8">
    <property type="entry name" value="SPHINGOLIPID DELTA(4)-DESATURASE DES1"/>
    <property type="match status" value="1"/>
</dbReference>
<accession>A0A2T9YH83</accession>
<reference evidence="3 4" key="1">
    <citation type="journal article" date="2018" name="MBio">
        <title>Comparative Genomics Reveals the Core Gene Toolbox for the Fungus-Insect Symbiosis.</title>
        <authorList>
            <person name="Wang Y."/>
            <person name="Stata M."/>
            <person name="Wang W."/>
            <person name="Stajich J.E."/>
            <person name="White M.M."/>
            <person name="Moncalvo J.M."/>
        </authorList>
    </citation>
    <scope>NUCLEOTIDE SEQUENCE [LARGE SCALE GENOMIC DNA]</scope>
    <source>
        <strain evidence="3 4">SWE-8-4</strain>
    </source>
</reference>
<feature type="transmembrane region" description="Helical" evidence="1">
    <location>
        <begin position="162"/>
        <end position="182"/>
    </location>
</feature>
<dbReference type="GO" id="GO:0016020">
    <property type="term" value="C:membrane"/>
    <property type="evidence" value="ECO:0007669"/>
    <property type="project" value="GOC"/>
</dbReference>
<dbReference type="STRING" id="133385.A0A2T9YH83"/>
<dbReference type="GO" id="GO:0046513">
    <property type="term" value="P:ceramide biosynthetic process"/>
    <property type="evidence" value="ECO:0007669"/>
    <property type="project" value="TreeGrafter"/>
</dbReference>
<evidence type="ECO:0000256" key="1">
    <source>
        <dbReference type="SAM" id="Phobius"/>
    </source>
</evidence>
<proteinExistence type="predicted"/>
<evidence type="ECO:0000313" key="3">
    <source>
        <dbReference type="EMBL" id="PVU91680.1"/>
    </source>
</evidence>
<dbReference type="SMART" id="SM01269">
    <property type="entry name" value="Lipid_DES"/>
    <property type="match status" value="1"/>
</dbReference>
<dbReference type="Proteomes" id="UP000245383">
    <property type="component" value="Unassembled WGS sequence"/>
</dbReference>
<comment type="caution">
    <text evidence="3">The sequence shown here is derived from an EMBL/GenBank/DDBJ whole genome shotgun (WGS) entry which is preliminary data.</text>
</comment>
<dbReference type="InterPro" id="IPR005804">
    <property type="entry name" value="FA_desaturase_dom"/>
</dbReference>
<sequence>MNTSGESLKNLVNHNRLQKANIEDPNAVKSWTKKSGVIPMSQQKKIDPRHPLYIGLWSKKSNSPEDKGIYDFMDEPHQKRKKVMLQKYPHIKALYGNQPLTALIAFLLVLTQLYLAYIVGNSSLKNSRIFLFASSYFLGGTIVGIYGVILHEAAHGLIFKKLMYNRLIALFTNLPMVVPIAMSFRRYHLEHHQYQGVVGADPDLPIELEVKLVGNNPILKFFWVLFYGPMYMARGAALKKKPTFWEVFNLIYIIFADVILVFLLGWRAFGYLSLSVLFGYGIHPGAAHFIQEHYISVNGQETYSYYGVLNYLYMNIGYHNEHHDFPQIPWTQMKTLYKIAPEFYEPLYSYNSWVWLIIDFITNKDFTPASRLIRSQKSHINGRTLYKVPDLE</sequence>
<gene>
    <name evidence="3" type="ORF">BB561_004273</name>
</gene>